<evidence type="ECO:0000313" key="6">
    <source>
        <dbReference type="Proteomes" id="UP001152797"/>
    </source>
</evidence>
<reference evidence="4" key="1">
    <citation type="submission" date="2022-10" db="EMBL/GenBank/DDBJ databases">
        <authorList>
            <person name="Chen Y."/>
            <person name="Dougan E. K."/>
            <person name="Chan C."/>
            <person name="Rhodes N."/>
            <person name="Thang M."/>
        </authorList>
    </citation>
    <scope>NUCLEOTIDE SEQUENCE</scope>
</reference>
<dbReference type="Proteomes" id="UP001152797">
    <property type="component" value="Unassembled WGS sequence"/>
</dbReference>
<dbReference type="EMBL" id="CAMXCT010006750">
    <property type="protein sequence ID" value="CAI4019444.1"/>
    <property type="molecule type" value="Genomic_DNA"/>
</dbReference>
<evidence type="ECO:0000313" key="5">
    <source>
        <dbReference type="EMBL" id="CAL4806756.1"/>
    </source>
</evidence>
<evidence type="ECO:0000256" key="1">
    <source>
        <dbReference type="SAM" id="Coils"/>
    </source>
</evidence>
<feature type="coiled-coil region" evidence="1">
    <location>
        <begin position="20"/>
        <end position="51"/>
    </location>
</feature>
<dbReference type="AlphaFoldDB" id="A0A9P1GQR0"/>
<evidence type="ECO:0000256" key="3">
    <source>
        <dbReference type="SAM" id="Phobius"/>
    </source>
</evidence>
<proteinExistence type="predicted"/>
<keyword evidence="3" id="KW-0472">Membrane</keyword>
<feature type="compositionally biased region" description="Low complexity" evidence="2">
    <location>
        <begin position="103"/>
        <end position="112"/>
    </location>
</feature>
<comment type="caution">
    <text evidence="4">The sequence shown here is derived from an EMBL/GenBank/DDBJ whole genome shotgun (WGS) entry which is preliminary data.</text>
</comment>
<keyword evidence="6" id="KW-1185">Reference proteome</keyword>
<dbReference type="EMBL" id="CAMXCT020006750">
    <property type="protein sequence ID" value="CAL1172819.1"/>
    <property type="molecule type" value="Genomic_DNA"/>
</dbReference>
<sequence>MPVPSAALTLPAPPTVQQLYDELREEFQLLRNELRQEQQEILARVTALELRTLTGKRNSHSVWRAGSDGSEASPKSKGSRPKSIWKTSTDPLTPQSHMTSDTNGPNGPNGPNENRQAHEAETNELQATDTNLQIDMPADTVNEAAVFDDGLEEVEVHFEDSAWSIPMVLGLVDAGRFDTGYAVLLLLVNCGMQVMFSGILLSDGFMGEDFSEEKENAEIWRTSVAHDYKYMDLAQTSLVTRVCSGDGALILSTVQATLVRQINSYLGFPTGDGANFELPTFQPGLLLCVLCILLWSLCVYKEFRGISLSLAAACQIPRAKKTVFKEGTFYRISFGRFGLLLFTYFTRLAVATVLLLAGISWLARTTSISELMLNAVALNAILDVDEFLFLGLTPMKFQHGIQSLAPLTVTHSRRRSQWESSVQCLMLFCTMWLPFGLLLRPLSKTMLEVKETLCGGNQAFVIFHNAETQLTYGLMTSQDRGLGNLSVSELAVQDWKFSSEPMPGYILFSASEELFEVERVRSMTEIGSSLPMCLETEVLFDGGSLRNDSNIYESVLLFLRSAGAAMGLEGASSCSELSHLCDHHNARLLRYTCGHTCGCTDPAASPWYKLPNQGCAPTCTWRATMLRNQQPCEDVSANHSSWQKFWLDYASVLSGHFGTDITRASVWPGINLTIQVMLRTGCASLLQSPTDFLTQATWCLGDDESFGHS</sequence>
<name>A0A9P1GQR0_9DINO</name>
<feature type="non-terminal residue" evidence="4">
    <location>
        <position position="709"/>
    </location>
</feature>
<keyword evidence="3" id="KW-1133">Transmembrane helix</keyword>
<feature type="transmembrane region" description="Helical" evidence="3">
    <location>
        <begin position="281"/>
        <end position="300"/>
    </location>
</feature>
<evidence type="ECO:0000256" key="2">
    <source>
        <dbReference type="SAM" id="MobiDB-lite"/>
    </source>
</evidence>
<feature type="compositionally biased region" description="Polar residues" evidence="2">
    <location>
        <begin position="85"/>
        <end position="102"/>
    </location>
</feature>
<accession>A0A9P1GQR0</accession>
<gene>
    <name evidence="4" type="ORF">C1SCF055_LOCUS43943</name>
</gene>
<dbReference type="OrthoDB" id="430984at2759"/>
<evidence type="ECO:0000313" key="4">
    <source>
        <dbReference type="EMBL" id="CAI4019444.1"/>
    </source>
</evidence>
<organism evidence="4">
    <name type="scientific">Cladocopium goreaui</name>
    <dbReference type="NCBI Taxonomy" id="2562237"/>
    <lineage>
        <taxon>Eukaryota</taxon>
        <taxon>Sar</taxon>
        <taxon>Alveolata</taxon>
        <taxon>Dinophyceae</taxon>
        <taxon>Suessiales</taxon>
        <taxon>Symbiodiniaceae</taxon>
        <taxon>Cladocopium</taxon>
    </lineage>
</organism>
<dbReference type="EMBL" id="CAMXCT030006750">
    <property type="protein sequence ID" value="CAL4806756.1"/>
    <property type="molecule type" value="Genomic_DNA"/>
</dbReference>
<protein>
    <submittedName>
        <fullName evidence="5">Protein NLRC3</fullName>
    </submittedName>
</protein>
<feature type="region of interest" description="Disordered" evidence="2">
    <location>
        <begin position="60"/>
        <end position="115"/>
    </location>
</feature>
<reference evidence="5 6" key="2">
    <citation type="submission" date="2024-05" db="EMBL/GenBank/DDBJ databases">
        <authorList>
            <person name="Chen Y."/>
            <person name="Shah S."/>
            <person name="Dougan E. K."/>
            <person name="Thang M."/>
            <person name="Chan C."/>
        </authorList>
    </citation>
    <scope>NUCLEOTIDE SEQUENCE [LARGE SCALE GENOMIC DNA]</scope>
</reference>
<keyword evidence="1" id="KW-0175">Coiled coil</keyword>
<keyword evidence="3" id="KW-0812">Transmembrane</keyword>
<feature type="transmembrane region" description="Helical" evidence="3">
    <location>
        <begin position="339"/>
        <end position="363"/>
    </location>
</feature>